<keyword evidence="2" id="KW-0472">Membrane</keyword>
<dbReference type="SMART" id="SM00244">
    <property type="entry name" value="PHB"/>
    <property type="match status" value="1"/>
</dbReference>
<keyword evidence="2" id="KW-0812">Transmembrane</keyword>
<protein>
    <submittedName>
        <fullName evidence="4">SPFH domain-containing protein</fullName>
    </submittedName>
</protein>
<feature type="transmembrane region" description="Helical" evidence="2">
    <location>
        <begin position="17"/>
        <end position="35"/>
    </location>
</feature>
<dbReference type="CDD" id="cd03402">
    <property type="entry name" value="SPFH_like_u2"/>
    <property type="match status" value="1"/>
</dbReference>
<dbReference type="Proteomes" id="UP001589773">
    <property type="component" value="Unassembled WGS sequence"/>
</dbReference>
<comment type="caution">
    <text evidence="4">The sequence shown here is derived from an EMBL/GenBank/DDBJ whole genome shotgun (WGS) entry which is preliminary data.</text>
</comment>
<evidence type="ECO:0000256" key="1">
    <source>
        <dbReference type="ARBA" id="ARBA00004167"/>
    </source>
</evidence>
<proteinExistence type="predicted"/>
<dbReference type="SUPFAM" id="SSF117892">
    <property type="entry name" value="Band 7/SPFH domain"/>
    <property type="match status" value="1"/>
</dbReference>
<keyword evidence="2" id="KW-1133">Transmembrane helix</keyword>
<dbReference type="EMBL" id="JBHLWP010000009">
    <property type="protein sequence ID" value="MFC0252203.1"/>
    <property type="molecule type" value="Genomic_DNA"/>
</dbReference>
<dbReference type="RefSeq" id="WP_379678952.1">
    <property type="nucleotide sequence ID" value="NZ_JBHLWP010000009.1"/>
</dbReference>
<dbReference type="InterPro" id="IPR036013">
    <property type="entry name" value="Band_7/SPFH_dom_sf"/>
</dbReference>
<accession>A0ABV6FF94</accession>
<dbReference type="PANTHER" id="PTHR43446:SF1">
    <property type="entry name" value="BAND 7 DOMAIN-CONTAINING PROTEIN"/>
    <property type="match status" value="1"/>
</dbReference>
<keyword evidence="5" id="KW-1185">Reference proteome</keyword>
<feature type="domain" description="Band 7" evidence="3">
    <location>
        <begin position="63"/>
        <end position="230"/>
    </location>
</feature>
<gene>
    <name evidence="4" type="ORF">ACFFJK_09905</name>
</gene>
<evidence type="ECO:0000256" key="2">
    <source>
        <dbReference type="SAM" id="Phobius"/>
    </source>
</evidence>
<feature type="transmembrane region" description="Helical" evidence="2">
    <location>
        <begin position="47"/>
        <end position="68"/>
    </location>
</feature>
<evidence type="ECO:0000313" key="4">
    <source>
        <dbReference type="EMBL" id="MFC0252203.1"/>
    </source>
</evidence>
<reference evidence="4 5" key="1">
    <citation type="submission" date="2024-09" db="EMBL/GenBank/DDBJ databases">
        <authorList>
            <person name="Sun Q."/>
            <person name="Mori K."/>
        </authorList>
    </citation>
    <scope>NUCLEOTIDE SEQUENCE [LARGE SCALE GENOMIC DNA]</scope>
    <source>
        <strain evidence="4 5">CCM 7792</strain>
    </source>
</reference>
<dbReference type="Gene3D" id="3.30.479.30">
    <property type="entry name" value="Band 7 domain"/>
    <property type="match status" value="1"/>
</dbReference>
<dbReference type="Pfam" id="PF01145">
    <property type="entry name" value="Band_7"/>
    <property type="match status" value="1"/>
</dbReference>
<dbReference type="PANTHER" id="PTHR43446">
    <property type="entry name" value="MEMBRANE PROTEIN-RELATED"/>
    <property type="match status" value="1"/>
</dbReference>
<comment type="subcellular location">
    <subcellularLocation>
        <location evidence="1">Membrane</location>
        <topology evidence="1">Single-pass membrane protein</topology>
    </subcellularLocation>
</comment>
<evidence type="ECO:0000259" key="3">
    <source>
        <dbReference type="SMART" id="SM00244"/>
    </source>
</evidence>
<dbReference type="InterPro" id="IPR001107">
    <property type="entry name" value="Band_7"/>
</dbReference>
<sequence>MHAAPTRREKAFSSANGYLAAGAGIVLLLGAVYLFKSGVEATGGLGFIVGSLLLGLAGILCLTGLFMLQPNESAILTLFGKYIGTDRSEGLRWAFPLYVKRRLSLRARNFNAPTLKVNDKRGNPVEISAAVVWRVRDTAQAVFEVDDFERYVSIQAEAALRHLASQYAYDEGEDLPAGETTLRAGMDVVADALKSELQARFEAAGVEVLDAKLTHLAYAAEIAQVMLRRQQAEAIISARAKIVHGAVSMVEAALKGLSERGIVELDDERKAAMVSNLLVVLCSDKETQPIVNTGTLYN</sequence>
<evidence type="ECO:0000313" key="5">
    <source>
        <dbReference type="Proteomes" id="UP001589773"/>
    </source>
</evidence>
<name>A0ABV6FF94_9BURK</name>
<organism evidence="4 5">
    <name type="scientific">Massilia consociata</name>
    <dbReference type="NCBI Taxonomy" id="760117"/>
    <lineage>
        <taxon>Bacteria</taxon>
        <taxon>Pseudomonadati</taxon>
        <taxon>Pseudomonadota</taxon>
        <taxon>Betaproteobacteria</taxon>
        <taxon>Burkholderiales</taxon>
        <taxon>Oxalobacteraceae</taxon>
        <taxon>Telluria group</taxon>
        <taxon>Massilia</taxon>
    </lineage>
</organism>